<dbReference type="OrthoDB" id="4790878at2759"/>
<evidence type="ECO:0000313" key="2">
    <source>
        <dbReference type="EMBL" id="CAG5186422.1"/>
    </source>
</evidence>
<dbReference type="RefSeq" id="XP_043175158.1">
    <property type="nucleotide sequence ID" value="XM_043319223.1"/>
</dbReference>
<dbReference type="PANTHER" id="PTHR42085">
    <property type="entry name" value="F-BOX DOMAIN-CONTAINING PROTEIN"/>
    <property type="match status" value="1"/>
</dbReference>
<keyword evidence="1" id="KW-1133">Transmembrane helix</keyword>
<reference evidence="2" key="1">
    <citation type="submission" date="2021-05" db="EMBL/GenBank/DDBJ databases">
        <authorList>
            <person name="Stam R."/>
        </authorList>
    </citation>
    <scope>NUCLEOTIDE SEQUENCE</scope>
    <source>
        <strain evidence="2">CS162</strain>
    </source>
</reference>
<gene>
    <name evidence="2" type="ORF">ALTATR162_LOCUS11581</name>
</gene>
<dbReference type="AlphaFoldDB" id="A0A8J2IBH5"/>
<keyword evidence="1" id="KW-0472">Membrane</keyword>
<keyword evidence="1" id="KW-0812">Transmembrane</keyword>
<feature type="transmembrane region" description="Helical" evidence="1">
    <location>
        <begin position="219"/>
        <end position="239"/>
    </location>
</feature>
<accession>A0A8J2IBH5</accession>
<evidence type="ECO:0008006" key="4">
    <source>
        <dbReference type="Google" id="ProtNLM"/>
    </source>
</evidence>
<dbReference type="PANTHER" id="PTHR42085:SF1">
    <property type="entry name" value="F-BOX DOMAIN-CONTAINING PROTEIN"/>
    <property type="match status" value="1"/>
</dbReference>
<dbReference type="Proteomes" id="UP000676310">
    <property type="component" value="Unassembled WGS sequence"/>
</dbReference>
<dbReference type="GeneID" id="67011869"/>
<keyword evidence="3" id="KW-1185">Reference proteome</keyword>
<dbReference type="EMBL" id="CAJRGZ010000030">
    <property type="protein sequence ID" value="CAG5186422.1"/>
    <property type="molecule type" value="Genomic_DNA"/>
</dbReference>
<name>A0A8J2IBH5_9PLEO</name>
<dbReference type="InterPro" id="IPR038883">
    <property type="entry name" value="AN11006-like"/>
</dbReference>
<protein>
    <recommendedName>
        <fullName evidence="4">F-box domain-containing protein</fullName>
    </recommendedName>
</protein>
<comment type="caution">
    <text evidence="2">The sequence shown here is derived from an EMBL/GenBank/DDBJ whole genome shotgun (WGS) entry which is preliminary data.</text>
</comment>
<proteinExistence type="predicted"/>
<evidence type="ECO:0000313" key="3">
    <source>
        <dbReference type="Proteomes" id="UP000676310"/>
    </source>
</evidence>
<organism evidence="2 3">
    <name type="scientific">Alternaria atra</name>
    <dbReference type="NCBI Taxonomy" id="119953"/>
    <lineage>
        <taxon>Eukaryota</taxon>
        <taxon>Fungi</taxon>
        <taxon>Dikarya</taxon>
        <taxon>Ascomycota</taxon>
        <taxon>Pezizomycotina</taxon>
        <taxon>Dothideomycetes</taxon>
        <taxon>Pleosporomycetidae</taxon>
        <taxon>Pleosporales</taxon>
        <taxon>Pleosporineae</taxon>
        <taxon>Pleosporaceae</taxon>
        <taxon>Alternaria</taxon>
        <taxon>Alternaria sect. Ulocladioides</taxon>
    </lineage>
</organism>
<sequence length="247" mass="28080">MCLCAPIPDPIKQVALPELKRTLTPHHTKSQSQPLRQPNLNSHGVLQEKITPKNTKPQSSPLLNLPREIRNQIYVLVFSTGLRDTIDFTRGSKDRHINRLQHACRQLHRETRLLEIKLNPVEIAGFAMHTHYKLLDNKDPMEALTVFLRLTRALGSLRLSWIQNLTLSNRIPEVDSMWNELEEMASTILHLTEVFGCNPALQLKYNMTTFCKVNILREGIGGGLGLGVIFHGIFVSSVVRNEPLKDM</sequence>
<evidence type="ECO:0000256" key="1">
    <source>
        <dbReference type="SAM" id="Phobius"/>
    </source>
</evidence>